<dbReference type="InterPro" id="IPR036986">
    <property type="entry name" value="S4_RNA-bd_sf"/>
</dbReference>
<reference evidence="4" key="2">
    <citation type="journal article" date="2021" name="PeerJ">
        <title>Extensive microbial diversity within the chicken gut microbiome revealed by metagenomics and culture.</title>
        <authorList>
            <person name="Gilroy R."/>
            <person name="Ravi A."/>
            <person name="Getino M."/>
            <person name="Pursley I."/>
            <person name="Horton D.L."/>
            <person name="Alikhan N.F."/>
            <person name="Baker D."/>
            <person name="Gharbi K."/>
            <person name="Hall N."/>
            <person name="Watson M."/>
            <person name="Adriaenssens E.M."/>
            <person name="Foster-Nyarko E."/>
            <person name="Jarju S."/>
            <person name="Secka A."/>
            <person name="Antonio M."/>
            <person name="Oren A."/>
            <person name="Chaudhuri R.R."/>
            <person name="La Ragione R."/>
            <person name="Hildebrand F."/>
            <person name="Pallen M.J."/>
        </authorList>
    </citation>
    <scope>NUCLEOTIDE SEQUENCE</scope>
    <source>
        <strain evidence="4">ChiHjej12B11-29160</strain>
    </source>
</reference>
<dbReference type="InterPro" id="IPR004538">
    <property type="entry name" value="Hemolysin_A/TlyA"/>
</dbReference>
<dbReference type="GO" id="GO:0032259">
    <property type="term" value="P:methylation"/>
    <property type="evidence" value="ECO:0007669"/>
    <property type="project" value="UniProtKB-KW"/>
</dbReference>
<feature type="domain" description="Ribosomal RNA methyltransferase FtsJ" evidence="3">
    <location>
        <begin position="68"/>
        <end position="249"/>
    </location>
</feature>
<dbReference type="InterPro" id="IPR047048">
    <property type="entry name" value="TlyA"/>
</dbReference>
<dbReference type="CDD" id="cd02440">
    <property type="entry name" value="AdoMet_MTases"/>
    <property type="match status" value="1"/>
</dbReference>
<evidence type="ECO:0000313" key="4">
    <source>
        <dbReference type="EMBL" id="HIU23502.1"/>
    </source>
</evidence>
<reference evidence="4" key="1">
    <citation type="submission" date="2020-10" db="EMBL/GenBank/DDBJ databases">
        <authorList>
            <person name="Gilroy R."/>
        </authorList>
    </citation>
    <scope>NUCLEOTIDE SEQUENCE</scope>
    <source>
        <strain evidence="4">ChiHjej12B11-29160</strain>
    </source>
</reference>
<evidence type="ECO:0000313" key="5">
    <source>
        <dbReference type="Proteomes" id="UP000824078"/>
    </source>
</evidence>
<accession>A0A9D1HWU8</accession>
<dbReference type="AlphaFoldDB" id="A0A9D1HWU8"/>
<protein>
    <submittedName>
        <fullName evidence="4">TlyA family RNA methyltransferase</fullName>
    </submittedName>
</protein>
<keyword evidence="4" id="KW-0489">Methyltransferase</keyword>
<gene>
    <name evidence="4" type="ORF">IAD17_01055</name>
</gene>
<comment type="similarity">
    <text evidence="2">Belongs to the TlyA family.</text>
</comment>
<sequence>MPLPIRRHNGVRPRLDEELVRQGFFRDTDEALRSVLAGEVSTTNRRLTSPGERVKPGIELHVRGHIPYVSRGGLKLQQGLDAFNVSPEGLACLDVGCSTGGFTDCLLRRGAASVLSVDVGYAQFDWSLRNDPRVTLLERTNICDVATPERVGSIDLAVCDVSFTSIRTILPAVCALLNEKGSFLTLVKPQFEAERNEVEKGGIVRDPEVWRSVLQTVTEAFLESGIAPLKVCASPITGHKGNHEFLLLGQKGTEASVLDIDVVIQEAQQSN</sequence>
<dbReference type="InterPro" id="IPR002877">
    <property type="entry name" value="RNA_MeTrfase_FtsJ_dom"/>
</dbReference>
<organism evidence="4 5">
    <name type="scientific">Candidatus Coprovicinus avistercoris</name>
    <dbReference type="NCBI Taxonomy" id="2840754"/>
    <lineage>
        <taxon>Bacteria</taxon>
        <taxon>Bacillati</taxon>
        <taxon>Actinomycetota</taxon>
        <taxon>Coriobacteriia</taxon>
        <taxon>Coriobacteriales</taxon>
        <taxon>Coriobacteriaceae</taxon>
        <taxon>Coriobacteriaceae incertae sedis</taxon>
        <taxon>Candidatus Coprovicinus</taxon>
    </lineage>
</organism>
<comment type="caution">
    <text evidence="4">The sequence shown here is derived from an EMBL/GenBank/DDBJ whole genome shotgun (WGS) entry which is preliminary data.</text>
</comment>
<dbReference type="Gene3D" id="3.40.50.150">
    <property type="entry name" value="Vaccinia Virus protein VP39"/>
    <property type="match status" value="1"/>
</dbReference>
<dbReference type="PIRSF" id="PIRSF005578">
    <property type="entry name" value="TlyA"/>
    <property type="match status" value="1"/>
</dbReference>
<dbReference type="InterPro" id="IPR029063">
    <property type="entry name" value="SAM-dependent_MTases_sf"/>
</dbReference>
<evidence type="ECO:0000256" key="1">
    <source>
        <dbReference type="ARBA" id="ARBA00022884"/>
    </source>
</evidence>
<dbReference type="GO" id="GO:0008168">
    <property type="term" value="F:methyltransferase activity"/>
    <property type="evidence" value="ECO:0007669"/>
    <property type="project" value="UniProtKB-KW"/>
</dbReference>
<dbReference type="Proteomes" id="UP000824078">
    <property type="component" value="Unassembled WGS sequence"/>
</dbReference>
<dbReference type="SUPFAM" id="SSF55174">
    <property type="entry name" value="Alpha-L RNA-binding motif"/>
    <property type="match status" value="1"/>
</dbReference>
<proteinExistence type="inferred from homology"/>
<dbReference type="Gene3D" id="3.10.290.10">
    <property type="entry name" value="RNA-binding S4 domain"/>
    <property type="match status" value="1"/>
</dbReference>
<dbReference type="NCBIfam" id="TIGR00478">
    <property type="entry name" value="tly"/>
    <property type="match status" value="1"/>
</dbReference>
<dbReference type="PANTHER" id="PTHR32319:SF0">
    <property type="entry name" value="BACTERIAL HEMOLYSIN-LIKE PROTEIN"/>
    <property type="match status" value="1"/>
</dbReference>
<dbReference type="Pfam" id="PF01728">
    <property type="entry name" value="FtsJ"/>
    <property type="match status" value="1"/>
</dbReference>
<evidence type="ECO:0000256" key="2">
    <source>
        <dbReference type="ARBA" id="ARBA00029460"/>
    </source>
</evidence>
<dbReference type="SUPFAM" id="SSF53335">
    <property type="entry name" value="S-adenosyl-L-methionine-dependent methyltransferases"/>
    <property type="match status" value="1"/>
</dbReference>
<keyword evidence="1" id="KW-0694">RNA-binding</keyword>
<name>A0A9D1HWU8_9ACTN</name>
<dbReference type="GO" id="GO:0003723">
    <property type="term" value="F:RNA binding"/>
    <property type="evidence" value="ECO:0007669"/>
    <property type="project" value="UniProtKB-KW"/>
</dbReference>
<dbReference type="PANTHER" id="PTHR32319">
    <property type="entry name" value="BACTERIAL HEMOLYSIN-LIKE PROTEIN"/>
    <property type="match status" value="1"/>
</dbReference>
<evidence type="ECO:0000259" key="3">
    <source>
        <dbReference type="Pfam" id="PF01728"/>
    </source>
</evidence>
<dbReference type="EMBL" id="DVMQ01000003">
    <property type="protein sequence ID" value="HIU23502.1"/>
    <property type="molecule type" value="Genomic_DNA"/>
</dbReference>
<keyword evidence="4" id="KW-0808">Transferase</keyword>